<dbReference type="InterPro" id="IPR005162">
    <property type="entry name" value="Retrotrans_gag_dom"/>
</dbReference>
<dbReference type="Pfam" id="PF00098">
    <property type="entry name" value="zf-CCHC"/>
    <property type="match status" value="2"/>
</dbReference>
<feature type="region of interest" description="Disordered" evidence="2">
    <location>
        <begin position="277"/>
        <end position="316"/>
    </location>
</feature>
<evidence type="ECO:0000313" key="4">
    <source>
        <dbReference type="EMBL" id="KAJ6792865.1"/>
    </source>
</evidence>
<comment type="caution">
    <text evidence="4">The sequence shown here is derived from an EMBL/GenBank/DDBJ whole genome shotgun (WGS) entry which is preliminary data.</text>
</comment>
<accession>A0AAX6DMB3</accession>
<evidence type="ECO:0000259" key="3">
    <source>
        <dbReference type="PROSITE" id="PS50158"/>
    </source>
</evidence>
<sequence length="417" mass="46803">MTERLGVPTLISTDSTEGATPSESAMERLLRLMELQQRQSEMQQRQLQEQIQAQVSAQQKQMDALTRIVSTIATQQNSTTVMSEEEVQAEKTKHVSSSSLLKMTKFKKMNPPDFNGRAEPDEVMGWLVKIESLFTLLNIKGSKKVGCAALQLNLRAYDWWEAKKQELQGSNPSAKISWETFKRAFLEQYIPRALRRQKEEEFMSLKQGNLSVEDYDAKFAKLAKFAGAFLPNAEAWCERFQQGLNEDLRRDVMNQRCQTYRESYNAALEMERVFGRTSQKGGSSIRNNFNKRPNDAGGSGAPKRQNTTEYRGPHPGVRCHRCGKMGHLAVDCRGGCFKCGQLGHKAVDCRMGRANQHPPRDVQSQNRAPPAHGANAVPVNPQNRQGAQGRVYALTRDEAYASDTVVTGNERAAGARD</sequence>
<keyword evidence="1" id="KW-0863">Zinc-finger</keyword>
<dbReference type="SMART" id="SM00343">
    <property type="entry name" value="ZnF_C2HC"/>
    <property type="match status" value="2"/>
</dbReference>
<evidence type="ECO:0000256" key="2">
    <source>
        <dbReference type="SAM" id="MobiDB-lite"/>
    </source>
</evidence>
<feature type="domain" description="CCHC-type" evidence="3">
    <location>
        <begin position="318"/>
        <end position="333"/>
    </location>
</feature>
<dbReference type="PANTHER" id="PTHR34482">
    <property type="entry name" value="DNA DAMAGE-INDUCIBLE PROTEIN 1-LIKE"/>
    <property type="match status" value="1"/>
</dbReference>
<dbReference type="EMBL" id="JANAVB010043418">
    <property type="protein sequence ID" value="KAJ6792865.1"/>
    <property type="molecule type" value="Genomic_DNA"/>
</dbReference>
<dbReference type="GO" id="GO:0008270">
    <property type="term" value="F:zinc ion binding"/>
    <property type="evidence" value="ECO:0007669"/>
    <property type="project" value="UniProtKB-KW"/>
</dbReference>
<keyword evidence="1" id="KW-0862">Zinc</keyword>
<keyword evidence="1" id="KW-0479">Metal-binding</keyword>
<feature type="region of interest" description="Disordered" evidence="2">
    <location>
        <begin position="354"/>
        <end position="388"/>
    </location>
</feature>
<evidence type="ECO:0000256" key="1">
    <source>
        <dbReference type="PROSITE-ProRule" id="PRU00047"/>
    </source>
</evidence>
<feature type="domain" description="CCHC-type" evidence="3">
    <location>
        <begin position="336"/>
        <end position="350"/>
    </location>
</feature>
<reference evidence="4" key="1">
    <citation type="journal article" date="2023" name="GigaByte">
        <title>Genome assembly of the bearded iris, Iris pallida Lam.</title>
        <authorList>
            <person name="Bruccoleri R.E."/>
            <person name="Oakeley E.J."/>
            <person name="Faust A.M.E."/>
            <person name="Altorfer M."/>
            <person name="Dessus-Babus S."/>
            <person name="Burckhardt D."/>
            <person name="Oertli M."/>
            <person name="Naumann U."/>
            <person name="Petersen F."/>
            <person name="Wong J."/>
        </authorList>
    </citation>
    <scope>NUCLEOTIDE SEQUENCE</scope>
    <source>
        <strain evidence="4">GSM-AAB239-AS_SAM_17_03QT</strain>
    </source>
</reference>
<dbReference type="AlphaFoldDB" id="A0AAX6DMB3"/>
<dbReference type="Gene3D" id="4.10.60.10">
    <property type="entry name" value="Zinc finger, CCHC-type"/>
    <property type="match status" value="1"/>
</dbReference>
<reference evidence="4" key="2">
    <citation type="submission" date="2023-04" db="EMBL/GenBank/DDBJ databases">
        <authorList>
            <person name="Bruccoleri R.E."/>
            <person name="Oakeley E.J."/>
            <person name="Faust A.-M."/>
            <person name="Dessus-Babus S."/>
            <person name="Altorfer M."/>
            <person name="Burckhardt D."/>
            <person name="Oertli M."/>
            <person name="Naumann U."/>
            <person name="Petersen F."/>
            <person name="Wong J."/>
        </authorList>
    </citation>
    <scope>NUCLEOTIDE SEQUENCE</scope>
    <source>
        <strain evidence="4">GSM-AAB239-AS_SAM_17_03QT</strain>
        <tissue evidence="4">Leaf</tissue>
    </source>
</reference>
<feature type="region of interest" description="Disordered" evidence="2">
    <location>
        <begin position="1"/>
        <end position="20"/>
    </location>
</feature>
<dbReference type="SUPFAM" id="SSF57756">
    <property type="entry name" value="Retrovirus zinc finger-like domains"/>
    <property type="match status" value="1"/>
</dbReference>
<dbReference type="PANTHER" id="PTHR34482:SF49">
    <property type="entry name" value="RETROTRANSPOSON GAG DOMAIN-CONTAINING PROTEIN"/>
    <property type="match status" value="1"/>
</dbReference>
<name>A0AAX6DMB3_IRIPA</name>
<protein>
    <recommendedName>
        <fullName evidence="3">CCHC-type domain-containing protein</fullName>
    </recommendedName>
</protein>
<organism evidence="4 5">
    <name type="scientific">Iris pallida</name>
    <name type="common">Sweet iris</name>
    <dbReference type="NCBI Taxonomy" id="29817"/>
    <lineage>
        <taxon>Eukaryota</taxon>
        <taxon>Viridiplantae</taxon>
        <taxon>Streptophyta</taxon>
        <taxon>Embryophyta</taxon>
        <taxon>Tracheophyta</taxon>
        <taxon>Spermatophyta</taxon>
        <taxon>Magnoliopsida</taxon>
        <taxon>Liliopsida</taxon>
        <taxon>Asparagales</taxon>
        <taxon>Iridaceae</taxon>
        <taxon>Iridoideae</taxon>
        <taxon>Irideae</taxon>
        <taxon>Iris</taxon>
    </lineage>
</organism>
<feature type="compositionally biased region" description="Polar residues" evidence="2">
    <location>
        <begin position="10"/>
        <end position="20"/>
    </location>
</feature>
<feature type="compositionally biased region" description="Polar residues" evidence="2">
    <location>
        <begin position="277"/>
        <end position="291"/>
    </location>
</feature>
<dbReference type="Pfam" id="PF03732">
    <property type="entry name" value="Retrotrans_gag"/>
    <property type="match status" value="1"/>
</dbReference>
<dbReference type="PROSITE" id="PS50158">
    <property type="entry name" value="ZF_CCHC"/>
    <property type="match status" value="2"/>
</dbReference>
<gene>
    <name evidence="4" type="ORF">M6B38_237760</name>
</gene>
<dbReference type="Proteomes" id="UP001140949">
    <property type="component" value="Unassembled WGS sequence"/>
</dbReference>
<proteinExistence type="predicted"/>
<dbReference type="InterPro" id="IPR036875">
    <property type="entry name" value="Znf_CCHC_sf"/>
</dbReference>
<dbReference type="GO" id="GO:0003676">
    <property type="term" value="F:nucleic acid binding"/>
    <property type="evidence" value="ECO:0007669"/>
    <property type="project" value="InterPro"/>
</dbReference>
<evidence type="ECO:0000313" key="5">
    <source>
        <dbReference type="Proteomes" id="UP001140949"/>
    </source>
</evidence>
<keyword evidence="5" id="KW-1185">Reference proteome</keyword>
<dbReference type="InterPro" id="IPR001878">
    <property type="entry name" value="Znf_CCHC"/>
</dbReference>